<protein>
    <recommendedName>
        <fullName evidence="3">CCHC-type domain-containing protein</fullName>
    </recommendedName>
</protein>
<evidence type="ECO:0000313" key="5">
    <source>
        <dbReference type="Proteomes" id="UP001358586"/>
    </source>
</evidence>
<feature type="compositionally biased region" description="Basic residues" evidence="2">
    <location>
        <begin position="218"/>
        <end position="227"/>
    </location>
</feature>
<dbReference type="Pfam" id="PF14392">
    <property type="entry name" value="zf-CCHC_4"/>
    <property type="match status" value="1"/>
</dbReference>
<dbReference type="EMBL" id="JARKNE010000009">
    <property type="protein sequence ID" value="KAK5802551.1"/>
    <property type="molecule type" value="Genomic_DNA"/>
</dbReference>
<dbReference type="InterPro" id="IPR001878">
    <property type="entry name" value="Znf_CCHC"/>
</dbReference>
<comment type="caution">
    <text evidence="4">The sequence shown here is derived from an EMBL/GenBank/DDBJ whole genome shotgun (WGS) entry which is preliminary data.</text>
</comment>
<dbReference type="PROSITE" id="PS50158">
    <property type="entry name" value="ZF_CCHC"/>
    <property type="match status" value="1"/>
</dbReference>
<dbReference type="PANTHER" id="PTHR31286">
    <property type="entry name" value="GLYCINE-RICH CELL WALL STRUCTURAL PROTEIN 1.8-LIKE"/>
    <property type="match status" value="1"/>
</dbReference>
<gene>
    <name evidence="4" type="ORF">PVK06_030153</name>
</gene>
<keyword evidence="1" id="KW-0862">Zinc</keyword>
<keyword evidence="5" id="KW-1185">Reference proteome</keyword>
<feature type="region of interest" description="Disordered" evidence="2">
    <location>
        <begin position="171"/>
        <end position="249"/>
    </location>
</feature>
<evidence type="ECO:0000256" key="2">
    <source>
        <dbReference type="SAM" id="MobiDB-lite"/>
    </source>
</evidence>
<reference evidence="4 5" key="1">
    <citation type="submission" date="2023-03" db="EMBL/GenBank/DDBJ databases">
        <title>WGS of Gossypium arboreum.</title>
        <authorList>
            <person name="Yu D."/>
        </authorList>
    </citation>
    <scope>NUCLEOTIDE SEQUENCE [LARGE SCALE GENOMIC DNA]</scope>
    <source>
        <tissue evidence="4">Leaf</tissue>
    </source>
</reference>
<keyword evidence="1" id="KW-0863">Zinc-finger</keyword>
<dbReference type="Proteomes" id="UP001358586">
    <property type="component" value="Chromosome 9"/>
</dbReference>
<accession>A0ABR0NPZ5</accession>
<name>A0ABR0NPZ5_GOSAR</name>
<dbReference type="InterPro" id="IPR040256">
    <property type="entry name" value="At4g02000-like"/>
</dbReference>
<evidence type="ECO:0000256" key="1">
    <source>
        <dbReference type="PROSITE-ProRule" id="PRU00047"/>
    </source>
</evidence>
<dbReference type="PANTHER" id="PTHR31286:SF178">
    <property type="entry name" value="DUF4283 DOMAIN-CONTAINING PROTEIN"/>
    <property type="match status" value="1"/>
</dbReference>
<proteinExistence type="predicted"/>
<evidence type="ECO:0000313" key="4">
    <source>
        <dbReference type="EMBL" id="KAK5802551.1"/>
    </source>
</evidence>
<sequence>MENRSEKDPTRLTEEINVLLESLKFSDEETGQIISANDGISDQGFESWAVGELMAIDWRDRIGGRTEFMRIKVKINVLKPLGRLVRMMAEGGEEHIGFIKYERLPDFCYGCGVIGHILKTCIIEKEGAGLIDSNFQYSSWLRAPVANPNQKRGLRRNGVEMVVSGVRDSERTNAFSSRGDGEQVGNKGKGKTPVVEPTAFSPREGNGQNISREGLGRLKSRRKRHRGSYGDSSAKSPARVVKRKLLEHV</sequence>
<keyword evidence="1" id="KW-0479">Metal-binding</keyword>
<feature type="domain" description="CCHC-type" evidence="3">
    <location>
        <begin position="108"/>
        <end position="121"/>
    </location>
</feature>
<organism evidence="4 5">
    <name type="scientific">Gossypium arboreum</name>
    <name type="common">Tree cotton</name>
    <name type="synonym">Gossypium nanking</name>
    <dbReference type="NCBI Taxonomy" id="29729"/>
    <lineage>
        <taxon>Eukaryota</taxon>
        <taxon>Viridiplantae</taxon>
        <taxon>Streptophyta</taxon>
        <taxon>Embryophyta</taxon>
        <taxon>Tracheophyta</taxon>
        <taxon>Spermatophyta</taxon>
        <taxon>Magnoliopsida</taxon>
        <taxon>eudicotyledons</taxon>
        <taxon>Gunneridae</taxon>
        <taxon>Pentapetalae</taxon>
        <taxon>rosids</taxon>
        <taxon>malvids</taxon>
        <taxon>Malvales</taxon>
        <taxon>Malvaceae</taxon>
        <taxon>Malvoideae</taxon>
        <taxon>Gossypium</taxon>
    </lineage>
</organism>
<dbReference type="InterPro" id="IPR025836">
    <property type="entry name" value="Zn_knuckle_CX2CX4HX4C"/>
</dbReference>
<evidence type="ECO:0000259" key="3">
    <source>
        <dbReference type="PROSITE" id="PS50158"/>
    </source>
</evidence>